<feature type="compositionally biased region" description="Basic and acidic residues" evidence="1">
    <location>
        <begin position="37"/>
        <end position="51"/>
    </location>
</feature>
<keyword evidence="4" id="KW-1185">Reference proteome</keyword>
<protein>
    <submittedName>
        <fullName evidence="3">Uncharacterized protein</fullName>
    </submittedName>
</protein>
<comment type="caution">
    <text evidence="3">The sequence shown here is derived from an EMBL/GenBank/DDBJ whole genome shotgun (WGS) entry which is preliminary data.</text>
</comment>
<sequence length="119" mass="13688">MTNKIRTNKKTAMALSGILVAFLLFFQQPYTSQTSTEDGHSNPKTEKKEDASQEQAEYQIMSYQVLLPVLQFNLFHSFDLLIEIPKVEKVNFSESHSGDKVFHNFFETLFRQIISPNAP</sequence>
<evidence type="ECO:0000256" key="1">
    <source>
        <dbReference type="SAM" id="MobiDB-lite"/>
    </source>
</evidence>
<dbReference type="AlphaFoldDB" id="A0A934WZ72"/>
<proteinExistence type="predicted"/>
<reference evidence="3" key="1">
    <citation type="submission" date="2021-01" db="EMBL/GenBank/DDBJ databases">
        <title>Marivirga aurantiaca sp. nov., isolated from intertidal surface sediments.</title>
        <authorList>
            <person name="Zhang M."/>
        </authorList>
    </citation>
    <scope>NUCLEOTIDE SEQUENCE</scope>
    <source>
        <strain evidence="3">S37H4</strain>
    </source>
</reference>
<dbReference type="EMBL" id="JAEQBW010000004">
    <property type="protein sequence ID" value="MBK6265592.1"/>
    <property type="molecule type" value="Genomic_DNA"/>
</dbReference>
<evidence type="ECO:0000313" key="4">
    <source>
        <dbReference type="Proteomes" id="UP000611723"/>
    </source>
</evidence>
<gene>
    <name evidence="3" type="ORF">JKA74_11135</name>
</gene>
<accession>A0A934WZ72</accession>
<dbReference type="Proteomes" id="UP000611723">
    <property type="component" value="Unassembled WGS sequence"/>
</dbReference>
<evidence type="ECO:0000313" key="3">
    <source>
        <dbReference type="EMBL" id="MBK6265592.1"/>
    </source>
</evidence>
<dbReference type="RefSeq" id="WP_201431268.1">
    <property type="nucleotide sequence ID" value="NZ_JAEQBW010000004.1"/>
</dbReference>
<feature type="region of interest" description="Disordered" evidence="1">
    <location>
        <begin position="32"/>
        <end position="53"/>
    </location>
</feature>
<evidence type="ECO:0000256" key="2">
    <source>
        <dbReference type="SAM" id="SignalP"/>
    </source>
</evidence>
<name>A0A934WZ72_9BACT</name>
<keyword evidence="2" id="KW-0732">Signal</keyword>
<organism evidence="3 4">
    <name type="scientific">Marivirga aurantiaca</name>
    <dbReference type="NCBI Taxonomy" id="2802615"/>
    <lineage>
        <taxon>Bacteria</taxon>
        <taxon>Pseudomonadati</taxon>
        <taxon>Bacteroidota</taxon>
        <taxon>Cytophagia</taxon>
        <taxon>Cytophagales</taxon>
        <taxon>Marivirgaceae</taxon>
        <taxon>Marivirga</taxon>
    </lineage>
</organism>
<feature type="signal peptide" evidence="2">
    <location>
        <begin position="1"/>
        <end position="32"/>
    </location>
</feature>
<feature type="chain" id="PRO_5036876169" evidence="2">
    <location>
        <begin position="33"/>
        <end position="119"/>
    </location>
</feature>